<comment type="caution">
    <text evidence="3">The sequence shown here is derived from an EMBL/GenBank/DDBJ whole genome shotgun (WGS) entry which is preliminary data.</text>
</comment>
<evidence type="ECO:0000256" key="1">
    <source>
        <dbReference type="SAM" id="MobiDB-lite"/>
    </source>
</evidence>
<dbReference type="Proteomes" id="UP001432322">
    <property type="component" value="Unassembled WGS sequence"/>
</dbReference>
<gene>
    <name evidence="3" type="ORF">PFISCL1PPCAC_7309</name>
</gene>
<dbReference type="AlphaFoldDB" id="A0AAV5V8Q5"/>
<protein>
    <submittedName>
        <fullName evidence="3">Uncharacterized protein</fullName>
    </submittedName>
</protein>
<evidence type="ECO:0000313" key="3">
    <source>
        <dbReference type="EMBL" id="GMT16012.1"/>
    </source>
</evidence>
<evidence type="ECO:0000256" key="2">
    <source>
        <dbReference type="SAM" id="Phobius"/>
    </source>
</evidence>
<keyword evidence="2" id="KW-0472">Membrane</keyword>
<proteinExistence type="predicted"/>
<reference evidence="3" key="1">
    <citation type="submission" date="2023-10" db="EMBL/GenBank/DDBJ databases">
        <title>Genome assembly of Pristionchus species.</title>
        <authorList>
            <person name="Yoshida K."/>
            <person name="Sommer R.J."/>
        </authorList>
    </citation>
    <scope>NUCLEOTIDE SEQUENCE</scope>
    <source>
        <strain evidence="3">RS5133</strain>
    </source>
</reference>
<keyword evidence="2" id="KW-1133">Transmembrane helix</keyword>
<keyword evidence="4" id="KW-1185">Reference proteome</keyword>
<feature type="compositionally biased region" description="Pro residues" evidence="1">
    <location>
        <begin position="8"/>
        <end position="17"/>
    </location>
</feature>
<dbReference type="EMBL" id="BTSY01000002">
    <property type="protein sequence ID" value="GMT16012.1"/>
    <property type="molecule type" value="Genomic_DNA"/>
</dbReference>
<feature type="transmembrane region" description="Helical" evidence="2">
    <location>
        <begin position="57"/>
        <end position="75"/>
    </location>
</feature>
<organism evidence="3 4">
    <name type="scientific">Pristionchus fissidentatus</name>
    <dbReference type="NCBI Taxonomy" id="1538716"/>
    <lineage>
        <taxon>Eukaryota</taxon>
        <taxon>Metazoa</taxon>
        <taxon>Ecdysozoa</taxon>
        <taxon>Nematoda</taxon>
        <taxon>Chromadorea</taxon>
        <taxon>Rhabditida</taxon>
        <taxon>Rhabditina</taxon>
        <taxon>Diplogasteromorpha</taxon>
        <taxon>Diplogasteroidea</taxon>
        <taxon>Neodiplogasteridae</taxon>
        <taxon>Pristionchus</taxon>
    </lineage>
</organism>
<feature type="region of interest" description="Disordered" evidence="1">
    <location>
        <begin position="1"/>
        <end position="24"/>
    </location>
</feature>
<accession>A0AAV5V8Q5</accession>
<name>A0AAV5V8Q5_9BILA</name>
<sequence>MSGAEGHMPPPPPPPSGAYPHGNAHPMQGEWLHYTRGPNGNHYYHYAHHYKRCGGRWGTGFVVGGLVGMCAASWWQR</sequence>
<keyword evidence="2" id="KW-0812">Transmembrane</keyword>
<evidence type="ECO:0000313" key="4">
    <source>
        <dbReference type="Proteomes" id="UP001432322"/>
    </source>
</evidence>
<feature type="non-terminal residue" evidence="3">
    <location>
        <position position="77"/>
    </location>
</feature>